<proteinExistence type="predicted"/>
<dbReference type="CDD" id="cd17321">
    <property type="entry name" value="MFS_MMR_MDR_like"/>
    <property type="match status" value="1"/>
</dbReference>
<dbReference type="PRINTS" id="PR01036">
    <property type="entry name" value="TCRTETB"/>
</dbReference>
<feature type="transmembrane region" description="Helical" evidence="5">
    <location>
        <begin position="52"/>
        <end position="70"/>
    </location>
</feature>
<evidence type="ECO:0000256" key="4">
    <source>
        <dbReference type="ARBA" id="ARBA00023136"/>
    </source>
</evidence>
<feature type="transmembrane region" description="Helical" evidence="5">
    <location>
        <begin position="276"/>
        <end position="299"/>
    </location>
</feature>
<dbReference type="OrthoDB" id="783189at2"/>
<feature type="transmembrane region" description="Helical" evidence="5">
    <location>
        <begin position="231"/>
        <end position="251"/>
    </location>
</feature>
<feature type="domain" description="Major facilitator superfamily (MFS) profile" evidence="6">
    <location>
        <begin position="16"/>
        <end position="466"/>
    </location>
</feature>
<dbReference type="RefSeq" id="WP_074605006.1">
    <property type="nucleotide sequence ID" value="NZ_FNGY01000002.1"/>
</dbReference>
<evidence type="ECO:0000256" key="1">
    <source>
        <dbReference type="ARBA" id="ARBA00004141"/>
    </source>
</evidence>
<feature type="transmembrane region" description="Helical" evidence="5">
    <location>
        <begin position="82"/>
        <end position="101"/>
    </location>
</feature>
<protein>
    <submittedName>
        <fullName evidence="7">Drug resistance transporter, EmrB/QacA subfamily</fullName>
    </submittedName>
</protein>
<feature type="transmembrane region" description="Helical" evidence="5">
    <location>
        <begin position="436"/>
        <end position="459"/>
    </location>
</feature>
<dbReference type="PANTHER" id="PTHR42718:SF39">
    <property type="entry name" value="ACTINORHODIN TRANSPORTER-RELATED"/>
    <property type="match status" value="1"/>
</dbReference>
<dbReference type="InterPro" id="IPR020846">
    <property type="entry name" value="MFS_dom"/>
</dbReference>
<dbReference type="AlphaFoldDB" id="A0A1G9MP76"/>
<organism evidence="7 8">
    <name type="scientific">Pedobacter steynii</name>
    <dbReference type="NCBI Taxonomy" id="430522"/>
    <lineage>
        <taxon>Bacteria</taxon>
        <taxon>Pseudomonadati</taxon>
        <taxon>Bacteroidota</taxon>
        <taxon>Sphingobacteriia</taxon>
        <taxon>Sphingobacteriales</taxon>
        <taxon>Sphingobacteriaceae</taxon>
        <taxon>Pedobacter</taxon>
    </lineage>
</organism>
<feature type="transmembrane region" description="Helical" evidence="5">
    <location>
        <begin position="311"/>
        <end position="333"/>
    </location>
</feature>
<feature type="transmembrane region" description="Helical" evidence="5">
    <location>
        <begin position="368"/>
        <end position="392"/>
    </location>
</feature>
<feature type="transmembrane region" description="Helical" evidence="5">
    <location>
        <begin position="340"/>
        <end position="362"/>
    </location>
</feature>
<feature type="transmembrane region" description="Helical" evidence="5">
    <location>
        <begin position="175"/>
        <end position="195"/>
    </location>
</feature>
<evidence type="ECO:0000313" key="7">
    <source>
        <dbReference type="EMBL" id="SDL76050.1"/>
    </source>
</evidence>
<dbReference type="Proteomes" id="UP000183200">
    <property type="component" value="Unassembled WGS sequence"/>
</dbReference>
<dbReference type="EMBL" id="FNGY01000002">
    <property type="protein sequence ID" value="SDL76050.1"/>
    <property type="molecule type" value="Genomic_DNA"/>
</dbReference>
<reference evidence="8" key="1">
    <citation type="submission" date="2016-10" db="EMBL/GenBank/DDBJ databases">
        <authorList>
            <person name="Varghese N."/>
            <person name="Submissions S."/>
        </authorList>
    </citation>
    <scope>NUCLEOTIDE SEQUENCE [LARGE SCALE GENOMIC DNA]</scope>
    <source>
        <strain evidence="8">DSM 19110</strain>
    </source>
</reference>
<evidence type="ECO:0000256" key="2">
    <source>
        <dbReference type="ARBA" id="ARBA00022692"/>
    </source>
</evidence>
<gene>
    <name evidence="7" type="ORF">SAMN05421820_10278</name>
</gene>
<keyword evidence="3 5" id="KW-1133">Transmembrane helix</keyword>
<evidence type="ECO:0000256" key="5">
    <source>
        <dbReference type="SAM" id="Phobius"/>
    </source>
</evidence>
<name>A0A1G9MP76_9SPHI</name>
<keyword evidence="8" id="KW-1185">Reference proteome</keyword>
<feature type="transmembrane region" description="Helical" evidence="5">
    <location>
        <begin position="140"/>
        <end position="163"/>
    </location>
</feature>
<dbReference type="InterPro" id="IPR036259">
    <property type="entry name" value="MFS_trans_sf"/>
</dbReference>
<evidence type="ECO:0000313" key="8">
    <source>
        <dbReference type="Proteomes" id="UP000183200"/>
    </source>
</evidence>
<feature type="transmembrane region" description="Helical" evidence="5">
    <location>
        <begin position="404"/>
        <end position="430"/>
    </location>
</feature>
<keyword evidence="2 5" id="KW-0812">Transmembrane</keyword>
<dbReference type="Pfam" id="PF07690">
    <property type="entry name" value="MFS_1"/>
    <property type="match status" value="2"/>
</dbReference>
<feature type="transmembrane region" description="Helical" evidence="5">
    <location>
        <begin position="107"/>
        <end position="128"/>
    </location>
</feature>
<accession>A0A1G9MP76</accession>
<dbReference type="InterPro" id="IPR011701">
    <property type="entry name" value="MFS"/>
</dbReference>
<comment type="subcellular location">
    <subcellularLocation>
        <location evidence="1">Membrane</location>
        <topology evidence="1">Multi-pass membrane protein</topology>
    </subcellularLocation>
</comment>
<keyword evidence="4 5" id="KW-0472">Membrane</keyword>
<dbReference type="STRING" id="430522.BFS30_16455"/>
<dbReference type="GO" id="GO:0022857">
    <property type="term" value="F:transmembrane transporter activity"/>
    <property type="evidence" value="ECO:0007669"/>
    <property type="project" value="InterPro"/>
</dbReference>
<dbReference type="SUPFAM" id="SSF103473">
    <property type="entry name" value="MFS general substrate transporter"/>
    <property type="match status" value="1"/>
</dbReference>
<feature type="transmembrane region" description="Helical" evidence="5">
    <location>
        <begin position="207"/>
        <end position="225"/>
    </location>
</feature>
<feature type="transmembrane region" description="Helical" evidence="5">
    <location>
        <begin position="16"/>
        <end position="40"/>
    </location>
</feature>
<evidence type="ECO:0000259" key="6">
    <source>
        <dbReference type="PROSITE" id="PS50850"/>
    </source>
</evidence>
<sequence length="474" mass="51012">MTELNPTIPYPARWQALAVLLMGAFLSPLDFFIVNVALPAMQLDLQANSAELQFIVTGYGAAYAVFVVTGGRLGDIYGRKRIFMTGMSLFTLTSVACAMAANAEVLIAARILQGLAAAMLAPQVLSSIRVIFPAIEQPKAMGLFGATFGLAAIAGQLCGGMLLEWQPFGLSWETVFLINVPIGLIAIVLAFLVIPENRPEKRPKLDIPGVVLISITLFLFIYPLIKGREAGWPLWVFICMAMSLPFALWFIRIEQRITARGGDPLIYLKLFEDKKFVIGLAVIFLFNNTASFFMIYPVYLQSGFHWTVLSAGLAVLPYAAGFFIGPMLSAVLAKKYKDHVLIIGLSLLSIGFILSAGVLWYHPLPGEFLYGALLCAGIGHGIVMPVVVRLVLADTPLATAGLAAGIVSTAIQLGSALGAAVIGTLFFSILPLVGGYTNAFIIALLVLGSLELAALYYGLKLKRSLKTNKTSKKT</sequence>
<dbReference type="Gene3D" id="1.20.1250.20">
    <property type="entry name" value="MFS general substrate transporter like domains"/>
    <property type="match status" value="1"/>
</dbReference>
<dbReference type="PANTHER" id="PTHR42718">
    <property type="entry name" value="MAJOR FACILITATOR SUPERFAMILY MULTIDRUG TRANSPORTER MFSC"/>
    <property type="match status" value="1"/>
</dbReference>
<dbReference type="GO" id="GO:0016020">
    <property type="term" value="C:membrane"/>
    <property type="evidence" value="ECO:0007669"/>
    <property type="project" value="UniProtKB-SubCell"/>
</dbReference>
<dbReference type="PROSITE" id="PS50850">
    <property type="entry name" value="MFS"/>
    <property type="match status" value="1"/>
</dbReference>
<evidence type="ECO:0000256" key="3">
    <source>
        <dbReference type="ARBA" id="ARBA00022989"/>
    </source>
</evidence>
<dbReference type="Gene3D" id="1.20.1720.10">
    <property type="entry name" value="Multidrug resistance protein D"/>
    <property type="match status" value="1"/>
</dbReference>